<dbReference type="Proteomes" id="UP001186974">
    <property type="component" value="Unassembled WGS sequence"/>
</dbReference>
<name>A0ACC3DS13_9PEZI</name>
<reference evidence="1" key="1">
    <citation type="submission" date="2024-09" db="EMBL/GenBank/DDBJ databases">
        <title>Black Yeasts Isolated from many extreme environments.</title>
        <authorList>
            <person name="Coleine C."/>
            <person name="Stajich J.E."/>
            <person name="Selbmann L."/>
        </authorList>
    </citation>
    <scope>NUCLEOTIDE SEQUENCE</scope>
    <source>
        <strain evidence="1">CCFEE 5737</strain>
    </source>
</reference>
<proteinExistence type="predicted"/>
<evidence type="ECO:0000313" key="2">
    <source>
        <dbReference type="Proteomes" id="UP001186974"/>
    </source>
</evidence>
<accession>A0ACC3DS13</accession>
<keyword evidence="2" id="KW-1185">Reference proteome</keyword>
<dbReference type="EMBL" id="JAWDJW010001145">
    <property type="protein sequence ID" value="KAK3079439.1"/>
    <property type="molecule type" value="Genomic_DNA"/>
</dbReference>
<organism evidence="1 2">
    <name type="scientific">Coniosporium uncinatum</name>
    <dbReference type="NCBI Taxonomy" id="93489"/>
    <lineage>
        <taxon>Eukaryota</taxon>
        <taxon>Fungi</taxon>
        <taxon>Dikarya</taxon>
        <taxon>Ascomycota</taxon>
        <taxon>Pezizomycotina</taxon>
        <taxon>Dothideomycetes</taxon>
        <taxon>Dothideomycetes incertae sedis</taxon>
        <taxon>Coniosporium</taxon>
    </lineage>
</organism>
<gene>
    <name evidence="1" type="ORF">LTS18_004854</name>
</gene>
<sequence length="745" mass="82502">PLHLRDLVDLTIDEDEESGESGNISIARALVSPTPSNDTYFNQTSSSATLRNGPIHSPLAYIDSCNLDGITIRPGDTVELMLKPEESSGDFLKVTSIIEDQQTDEITLRGLRLRRNNFYGPMLGRQRNEVCMDITVDRDDTRPCDIQGQEDVPLPAVFRKRNLLTTNKPYPQLSLLRHKVKPEYDTGLLICRWVHLTVHRSTAHRHLGRRHRQGVLRAIDRSEASPRPKDVIDVVDPISDDEFHRTTNFEQLTRKVSKAGTFESILKTRKTESYVPNMCHSHKRSRSPDGRSPASRTRPSSSSAPKRARVDVPKKQAKYTFGDCFCGAGGASQGAKDAGLAVLWGVDKEAAACKTWMANFPRADCYRYAIKEFLDRAGALELYVDILHLSPPCQFWSPAHTNEGKDDEANEAALYTVGKIIETVRPRIVTLEQTLGLFTHHPTAFYQLVQIIKSAGYNVSYLAADFAEYGLVQARNRLVIIAAKTGIPIPAFPAPTHGPYGSGLKHWTTVSEALNAYTFNPRREPLHNPHNMKPRNGIEYDPHTHQLPGCITTSASANIHHSGKRSYSLRENACFQTFPPHYIFCEPGIAKQIGNALPPAIWAQVLGNCAKALEDFDNGIDRGNFSPYSPSVGMKRVRTPNVNTNSPVIDLDAEDIDDSPIPIKAPLRPKSRPSSEASRHSAIATLSPGSERSVTLAPGPKEERKASAVPSDWSALYGYGSEEGAKKSVTDPRGRRMGKEVIVLD</sequence>
<evidence type="ECO:0000313" key="1">
    <source>
        <dbReference type="EMBL" id="KAK3079439.1"/>
    </source>
</evidence>
<protein>
    <submittedName>
        <fullName evidence="1">Uncharacterized protein</fullName>
    </submittedName>
</protein>
<feature type="non-terminal residue" evidence="1">
    <location>
        <position position="1"/>
    </location>
</feature>
<comment type="caution">
    <text evidence="1">The sequence shown here is derived from an EMBL/GenBank/DDBJ whole genome shotgun (WGS) entry which is preliminary data.</text>
</comment>